<accession>A0A5B9EC90</accession>
<keyword evidence="2" id="KW-1185">Reference proteome</keyword>
<organism evidence="1 2">
    <name type="scientific">Terriglobus albidus</name>
    <dbReference type="NCBI Taxonomy" id="1592106"/>
    <lineage>
        <taxon>Bacteria</taxon>
        <taxon>Pseudomonadati</taxon>
        <taxon>Acidobacteriota</taxon>
        <taxon>Terriglobia</taxon>
        <taxon>Terriglobales</taxon>
        <taxon>Acidobacteriaceae</taxon>
        <taxon>Terriglobus</taxon>
    </lineage>
</organism>
<name>A0A5B9EC90_9BACT</name>
<dbReference type="AlphaFoldDB" id="A0A5B9EC90"/>
<evidence type="ECO:0000313" key="1">
    <source>
        <dbReference type="EMBL" id="QEE28320.1"/>
    </source>
</evidence>
<dbReference type="KEGG" id="talb:FTW19_10115"/>
<protein>
    <submittedName>
        <fullName evidence="1">Uncharacterized protein</fullName>
    </submittedName>
</protein>
<dbReference type="EMBL" id="CP042806">
    <property type="protein sequence ID" value="QEE28320.1"/>
    <property type="molecule type" value="Genomic_DNA"/>
</dbReference>
<sequence length="97" mass="10359">MQVALRRHAALFASVLLIFAWVLLVMVAGTMLTSWHSRSITGPRTALSKTSRDIASGLVALGGNRPAFSEISQSWTSKVTVVFPADATQGRAIEGAF</sequence>
<dbReference type="Proteomes" id="UP000321820">
    <property type="component" value="Chromosome"/>
</dbReference>
<evidence type="ECO:0000313" key="2">
    <source>
        <dbReference type="Proteomes" id="UP000321820"/>
    </source>
</evidence>
<reference evidence="1 2" key="1">
    <citation type="submission" date="2019-08" db="EMBL/GenBank/DDBJ databases">
        <title>Complete genome sequence of Terriglobus albidus strain ORNL.</title>
        <authorList>
            <person name="Podar M."/>
        </authorList>
    </citation>
    <scope>NUCLEOTIDE SEQUENCE [LARGE SCALE GENOMIC DNA]</scope>
    <source>
        <strain evidence="1 2">ORNL</strain>
    </source>
</reference>
<dbReference type="RefSeq" id="WP_147647510.1">
    <property type="nucleotide sequence ID" value="NZ_CP042806.1"/>
</dbReference>
<gene>
    <name evidence="1" type="ORF">FTW19_10115</name>
</gene>
<proteinExistence type="predicted"/>